<evidence type="ECO:0000256" key="2">
    <source>
        <dbReference type="ARBA" id="ARBA00022448"/>
    </source>
</evidence>
<dbReference type="KEGG" id="knv:Pan216_31440"/>
<dbReference type="GO" id="GO:0022857">
    <property type="term" value="F:transmembrane transporter activity"/>
    <property type="evidence" value="ECO:0007669"/>
    <property type="project" value="InterPro"/>
</dbReference>
<dbReference type="PANTHER" id="PTHR43266">
    <property type="entry name" value="MACROLIDE-EFFLUX PROTEIN"/>
    <property type="match status" value="1"/>
</dbReference>
<feature type="region of interest" description="Disordered" evidence="7">
    <location>
        <begin position="1"/>
        <end position="43"/>
    </location>
</feature>
<feature type="transmembrane region" description="Helical" evidence="8">
    <location>
        <begin position="268"/>
        <end position="285"/>
    </location>
</feature>
<feature type="transmembrane region" description="Helical" evidence="8">
    <location>
        <begin position="216"/>
        <end position="235"/>
    </location>
</feature>
<dbReference type="EMBL" id="CP036279">
    <property type="protein sequence ID" value="QDU62277.1"/>
    <property type="molecule type" value="Genomic_DNA"/>
</dbReference>
<feature type="transmembrane region" description="Helical" evidence="8">
    <location>
        <begin position="192"/>
        <end position="210"/>
    </location>
</feature>
<keyword evidence="11" id="KW-1185">Reference proteome</keyword>
<proteinExistence type="predicted"/>
<feature type="domain" description="Major facilitator superfamily (MFS) profile" evidence="9">
    <location>
        <begin position="53"/>
        <end position="460"/>
    </location>
</feature>
<evidence type="ECO:0000256" key="5">
    <source>
        <dbReference type="ARBA" id="ARBA00022989"/>
    </source>
</evidence>
<evidence type="ECO:0000259" key="9">
    <source>
        <dbReference type="PROSITE" id="PS50850"/>
    </source>
</evidence>
<keyword evidence="3" id="KW-1003">Cell membrane</keyword>
<dbReference type="CDD" id="cd06173">
    <property type="entry name" value="MFS_MefA_like"/>
    <property type="match status" value="1"/>
</dbReference>
<dbReference type="OrthoDB" id="9803968at2"/>
<dbReference type="InterPro" id="IPR011701">
    <property type="entry name" value="MFS"/>
</dbReference>
<protein>
    <submittedName>
        <fullName evidence="10">Lysophospholipid transporter LplT</fullName>
    </submittedName>
</protein>
<evidence type="ECO:0000256" key="8">
    <source>
        <dbReference type="SAM" id="Phobius"/>
    </source>
</evidence>
<keyword evidence="5 8" id="KW-1133">Transmembrane helix</keyword>
<keyword evidence="6 8" id="KW-0472">Membrane</keyword>
<dbReference type="GO" id="GO:0005886">
    <property type="term" value="C:plasma membrane"/>
    <property type="evidence" value="ECO:0007669"/>
    <property type="project" value="UniProtKB-SubCell"/>
</dbReference>
<name>A0A518B5M6_9BACT</name>
<dbReference type="RefSeq" id="WP_145258906.1">
    <property type="nucleotide sequence ID" value="NZ_CP036279.1"/>
</dbReference>
<evidence type="ECO:0000313" key="10">
    <source>
        <dbReference type="EMBL" id="QDU62277.1"/>
    </source>
</evidence>
<gene>
    <name evidence="10" type="primary">lplT</name>
    <name evidence="10" type="ORF">Pan216_31440</name>
</gene>
<dbReference type="Pfam" id="PF07690">
    <property type="entry name" value="MFS_1"/>
    <property type="match status" value="1"/>
</dbReference>
<feature type="compositionally biased region" description="Basic and acidic residues" evidence="7">
    <location>
        <begin position="1"/>
        <end position="10"/>
    </location>
</feature>
<feature type="transmembrane region" description="Helical" evidence="8">
    <location>
        <begin position="93"/>
        <end position="113"/>
    </location>
</feature>
<feature type="transmembrane region" description="Helical" evidence="8">
    <location>
        <begin position="70"/>
        <end position="87"/>
    </location>
</feature>
<feature type="transmembrane region" description="Helical" evidence="8">
    <location>
        <begin position="438"/>
        <end position="455"/>
    </location>
</feature>
<dbReference type="SUPFAM" id="SSF103473">
    <property type="entry name" value="MFS general substrate transporter"/>
    <property type="match status" value="1"/>
</dbReference>
<accession>A0A518B5M6</accession>
<evidence type="ECO:0000256" key="3">
    <source>
        <dbReference type="ARBA" id="ARBA00022475"/>
    </source>
</evidence>
<feature type="transmembrane region" description="Helical" evidence="8">
    <location>
        <begin position="150"/>
        <end position="171"/>
    </location>
</feature>
<feature type="transmembrane region" description="Helical" evidence="8">
    <location>
        <begin position="409"/>
        <end position="432"/>
    </location>
</feature>
<dbReference type="AlphaFoldDB" id="A0A518B5M6"/>
<evidence type="ECO:0000256" key="6">
    <source>
        <dbReference type="ARBA" id="ARBA00023136"/>
    </source>
</evidence>
<evidence type="ECO:0000256" key="1">
    <source>
        <dbReference type="ARBA" id="ARBA00004651"/>
    </source>
</evidence>
<dbReference type="PANTHER" id="PTHR43266:SF2">
    <property type="entry name" value="MAJOR FACILITATOR SUPERFAMILY (MFS) PROFILE DOMAIN-CONTAINING PROTEIN"/>
    <property type="match status" value="1"/>
</dbReference>
<dbReference type="Gene3D" id="1.20.1250.20">
    <property type="entry name" value="MFS general substrate transporter like domains"/>
    <property type="match status" value="1"/>
</dbReference>
<keyword evidence="4 8" id="KW-0812">Transmembrane</keyword>
<dbReference type="InterPro" id="IPR020846">
    <property type="entry name" value="MFS_dom"/>
</dbReference>
<sequence>MLDDGQREPDEPVGVSSEPGNPFTPPRAESTPSPVAVDTVDDDGRPTLFRDPSFWGMNITQFLGAFNDNLFKQLILILAVVAAAQAKEAAGEQGIAMIIFSAPFLLLSGFAGFLSDRYSKRTIVVLSKVAEIVVVALGMVAFWYGSYNAALVVLCLLGIQSSFFGPPKYGILPEMLRPSDLPQANGIMQMSTFLAIIFGTAIAGFVTQAWGDKLWVASGFCLVIAVVGTLTSLLIRPTPVAHPGLRFQVSTLFMNAETRRMLWNDRSLLKVLLFSTLFWFLGGVVQQTVNDYGIRQLQIGKAETSLLVATIAIGIAIGCVTAGKLSAGKIEFRFVPSGALGMCVCMALLALPGFHGQAALVDKWGAGLALVGLGFFAGIFAVPLQVYIQEKPPANQKGRVIGAMNLINWIGIIFSGVFYLAICSVLEVAGLANDRAPGVVFAIASVFMLGVSLLGRPVTD</sequence>
<feature type="transmembrane region" description="Helical" evidence="8">
    <location>
        <begin position="366"/>
        <end position="388"/>
    </location>
</feature>
<feature type="transmembrane region" description="Helical" evidence="8">
    <location>
        <begin position="305"/>
        <end position="322"/>
    </location>
</feature>
<dbReference type="PROSITE" id="PS50850">
    <property type="entry name" value="MFS"/>
    <property type="match status" value="1"/>
</dbReference>
<evidence type="ECO:0000256" key="4">
    <source>
        <dbReference type="ARBA" id="ARBA00022692"/>
    </source>
</evidence>
<organism evidence="10 11">
    <name type="scientific">Kolteria novifilia</name>
    <dbReference type="NCBI Taxonomy" id="2527975"/>
    <lineage>
        <taxon>Bacteria</taxon>
        <taxon>Pseudomonadati</taxon>
        <taxon>Planctomycetota</taxon>
        <taxon>Planctomycetia</taxon>
        <taxon>Kolteriales</taxon>
        <taxon>Kolteriaceae</taxon>
        <taxon>Kolteria</taxon>
    </lineage>
</organism>
<evidence type="ECO:0000313" key="11">
    <source>
        <dbReference type="Proteomes" id="UP000317093"/>
    </source>
</evidence>
<dbReference type="Proteomes" id="UP000317093">
    <property type="component" value="Chromosome"/>
</dbReference>
<feature type="transmembrane region" description="Helical" evidence="8">
    <location>
        <begin position="125"/>
        <end position="144"/>
    </location>
</feature>
<feature type="transmembrane region" description="Helical" evidence="8">
    <location>
        <begin position="334"/>
        <end position="354"/>
    </location>
</feature>
<dbReference type="InterPro" id="IPR036259">
    <property type="entry name" value="MFS_trans_sf"/>
</dbReference>
<evidence type="ECO:0000256" key="7">
    <source>
        <dbReference type="SAM" id="MobiDB-lite"/>
    </source>
</evidence>
<comment type="subcellular location">
    <subcellularLocation>
        <location evidence="1">Cell membrane</location>
        <topology evidence="1">Multi-pass membrane protein</topology>
    </subcellularLocation>
</comment>
<keyword evidence="2" id="KW-0813">Transport</keyword>
<reference evidence="10 11" key="1">
    <citation type="submission" date="2019-02" db="EMBL/GenBank/DDBJ databases">
        <title>Deep-cultivation of Planctomycetes and their phenomic and genomic characterization uncovers novel biology.</title>
        <authorList>
            <person name="Wiegand S."/>
            <person name="Jogler M."/>
            <person name="Boedeker C."/>
            <person name="Pinto D."/>
            <person name="Vollmers J."/>
            <person name="Rivas-Marin E."/>
            <person name="Kohn T."/>
            <person name="Peeters S.H."/>
            <person name="Heuer A."/>
            <person name="Rast P."/>
            <person name="Oberbeckmann S."/>
            <person name="Bunk B."/>
            <person name="Jeske O."/>
            <person name="Meyerdierks A."/>
            <person name="Storesund J.E."/>
            <person name="Kallscheuer N."/>
            <person name="Luecker S."/>
            <person name="Lage O.M."/>
            <person name="Pohl T."/>
            <person name="Merkel B.J."/>
            <person name="Hornburger P."/>
            <person name="Mueller R.-W."/>
            <person name="Bruemmer F."/>
            <person name="Labrenz M."/>
            <person name="Spormann A.M."/>
            <person name="Op den Camp H."/>
            <person name="Overmann J."/>
            <person name="Amann R."/>
            <person name="Jetten M.S.M."/>
            <person name="Mascher T."/>
            <person name="Medema M.H."/>
            <person name="Devos D.P."/>
            <person name="Kaster A.-K."/>
            <person name="Ovreas L."/>
            <person name="Rohde M."/>
            <person name="Galperin M.Y."/>
            <person name="Jogler C."/>
        </authorList>
    </citation>
    <scope>NUCLEOTIDE SEQUENCE [LARGE SCALE GENOMIC DNA]</scope>
    <source>
        <strain evidence="10 11">Pan216</strain>
    </source>
</reference>